<dbReference type="CDD" id="cd11780">
    <property type="entry name" value="SH3_Sorbs_3"/>
    <property type="match status" value="1"/>
</dbReference>
<feature type="compositionally biased region" description="Basic and acidic residues" evidence="3">
    <location>
        <begin position="656"/>
        <end position="667"/>
    </location>
</feature>
<feature type="compositionally biased region" description="Low complexity" evidence="3">
    <location>
        <begin position="320"/>
        <end position="329"/>
    </location>
</feature>
<feature type="compositionally biased region" description="Polar residues" evidence="3">
    <location>
        <begin position="303"/>
        <end position="319"/>
    </location>
</feature>
<dbReference type="SMART" id="SM00326">
    <property type="entry name" value="SH3"/>
    <property type="match status" value="3"/>
</dbReference>
<feature type="compositionally biased region" description="Low complexity" evidence="3">
    <location>
        <begin position="102"/>
        <end position="117"/>
    </location>
</feature>
<evidence type="ECO:0000256" key="2">
    <source>
        <dbReference type="PROSITE-ProRule" id="PRU00192"/>
    </source>
</evidence>
<organism evidence="5 6">
    <name type="scientific">Limulus polyphemus</name>
    <name type="common">Atlantic horseshoe crab</name>
    <dbReference type="NCBI Taxonomy" id="6850"/>
    <lineage>
        <taxon>Eukaryota</taxon>
        <taxon>Metazoa</taxon>
        <taxon>Ecdysozoa</taxon>
        <taxon>Arthropoda</taxon>
        <taxon>Chelicerata</taxon>
        <taxon>Merostomata</taxon>
        <taxon>Xiphosura</taxon>
        <taxon>Limulidae</taxon>
        <taxon>Limulus</taxon>
    </lineage>
</organism>
<reference evidence="6" key="1">
    <citation type="submission" date="2025-08" db="UniProtKB">
        <authorList>
            <consortium name="RefSeq"/>
        </authorList>
    </citation>
    <scope>IDENTIFICATION</scope>
    <source>
        <tissue evidence="6">Muscle</tissue>
    </source>
</reference>
<dbReference type="InterPro" id="IPR036028">
    <property type="entry name" value="SH3-like_dom_sf"/>
</dbReference>
<name>A0ABM1SLN7_LIMPO</name>
<dbReference type="Proteomes" id="UP000694941">
    <property type="component" value="Unplaced"/>
</dbReference>
<dbReference type="InterPro" id="IPR001452">
    <property type="entry name" value="SH3_domain"/>
</dbReference>
<dbReference type="PROSITE" id="PS50002">
    <property type="entry name" value="SH3"/>
    <property type="match status" value="3"/>
</dbReference>
<evidence type="ECO:0000313" key="6">
    <source>
        <dbReference type="RefSeq" id="XP_022244543.1"/>
    </source>
</evidence>
<feature type="compositionally biased region" description="Polar residues" evidence="3">
    <location>
        <begin position="903"/>
        <end position="916"/>
    </location>
</feature>
<dbReference type="InterPro" id="IPR050384">
    <property type="entry name" value="Endophilin_SH3RF"/>
</dbReference>
<feature type="region of interest" description="Disordered" evidence="3">
    <location>
        <begin position="303"/>
        <end position="346"/>
    </location>
</feature>
<sequence>MRKFFCGSGVFKKKRRDQLSSDGHPDNQENKVEEYSTTVNGEPSETTTNLVVQETTQGTENTVESPPPREKRSPEKATMYKTCASIELNGGLEPLENANDVTSLSTTSSSNGSCATTVVANTGHKGSPRCDERADTPNAKWNNSNLQTSNKEENGVQKDQKQEEDLKLASSSPKNYSPVKVTVSSSNRKVWTPGQPTPCVSTETVSQAMRHQDEKSELMDASPVWQPFGGGPDEKPQFKSVKMPTVGIKTENVKNQIPQNESSPSYNGYYAQKKLETPSHPSSLSLSSVSSNISLQEDSVRNVQLQSQEPNLEQPSCSASEQQTTETSTLVSGGSKSSRLPPSENPTITLLKKAREGQLPKGALYIDPKIHSQDAQNKSELVDQSGTFNGDNISRDMYNYINKSQDIISTEDRTNYDNFGPQKKGVPVRPHSEKKHKSRRVQDQYINDWYRAMYRSLHRLEELEGDYTTVKYSRGKGRVPRAGGYVSEPDYDLEDSFTYGTKYATYTHRSKPERSRGPKTEGITREKQYFESPRTSPVSRSCQEVYKNQPHSIADYEPGRSSIAQREAILFWADFWREIDRLEDEVYNEEHKQRSSFHQEHWPKQSFAFPDGYESDSTLLRKTGKPHTLNPQQQKAWYRQIQRGGEVPFTGLGKPAPEKPRAPAHRYQESEVNIHYRSPVRNLEKDYIEEKELQRKQEDAMRKFYEEERYKKQLHQLEEMEQRRHSDNFIPSQKSPIPLNRYEDPFGPPASPLPISPELRTMARALYNFKAQTAKELTLKKGDFVFINKKIDKNWYLGEHHGMVGIFPVNYVELIPQEIAHIQTPKMTGEGQGRAKYNFYAQTPLELPLYKGQELLLIRRVDQNWYEGRIGNSRGIVPVAYIEVLKEPDISARSSVSFKPPLSSINSSGPITNGTHSLDKAPAYNKNQQSQDRQRSSESHYPMLVSRDLKQTRRVNEVRKELYRVLYSYRPQNEDELELQEGDIVYVMEKCNDGWYVGTCVRTGLLGTFPGNYVERI</sequence>
<dbReference type="RefSeq" id="XP_022244543.1">
    <property type="nucleotide sequence ID" value="XM_022388835.1"/>
</dbReference>
<feature type="domain" description="SH3" evidence="4">
    <location>
        <begin position="828"/>
        <end position="887"/>
    </location>
</feature>
<dbReference type="PANTHER" id="PTHR14167">
    <property type="entry name" value="SH3 DOMAIN-CONTAINING"/>
    <property type="match status" value="1"/>
</dbReference>
<dbReference type="Pfam" id="PF14604">
    <property type="entry name" value="SH3_9"/>
    <property type="match status" value="1"/>
</dbReference>
<feature type="domain" description="SH3" evidence="4">
    <location>
        <begin position="958"/>
        <end position="1017"/>
    </location>
</feature>
<feature type="region of interest" description="Disordered" evidence="3">
    <location>
        <begin position="903"/>
        <end position="943"/>
    </location>
</feature>
<evidence type="ECO:0000256" key="1">
    <source>
        <dbReference type="ARBA" id="ARBA00022443"/>
    </source>
</evidence>
<feature type="domain" description="SH3" evidence="4">
    <location>
        <begin position="758"/>
        <end position="817"/>
    </location>
</feature>
<feature type="region of interest" description="Disordered" evidence="3">
    <location>
        <begin position="369"/>
        <end position="393"/>
    </location>
</feature>
<evidence type="ECO:0000256" key="3">
    <source>
        <dbReference type="SAM" id="MobiDB-lite"/>
    </source>
</evidence>
<feature type="compositionally biased region" description="Polar residues" evidence="3">
    <location>
        <begin position="373"/>
        <end position="392"/>
    </location>
</feature>
<feature type="region of interest" description="Disordered" evidence="3">
    <location>
        <begin position="412"/>
        <end position="440"/>
    </location>
</feature>
<dbReference type="PANTHER" id="PTHR14167:SF116">
    <property type="entry name" value="CAP, ISOFORM AC"/>
    <property type="match status" value="1"/>
</dbReference>
<protein>
    <submittedName>
        <fullName evidence="6">Uncharacterized protein LOC106464952 isoform X1</fullName>
    </submittedName>
</protein>
<dbReference type="GeneID" id="106464952"/>
<keyword evidence="5" id="KW-1185">Reference proteome</keyword>
<dbReference type="PRINTS" id="PR00499">
    <property type="entry name" value="P67PHOX"/>
</dbReference>
<evidence type="ECO:0000313" key="5">
    <source>
        <dbReference type="Proteomes" id="UP000694941"/>
    </source>
</evidence>
<keyword evidence="1 2" id="KW-0728">SH3 domain</keyword>
<dbReference type="Pfam" id="PF00018">
    <property type="entry name" value="SH3_1"/>
    <property type="match status" value="2"/>
</dbReference>
<evidence type="ECO:0000259" key="4">
    <source>
        <dbReference type="PROSITE" id="PS50002"/>
    </source>
</evidence>
<dbReference type="PRINTS" id="PR00452">
    <property type="entry name" value="SH3DOMAIN"/>
</dbReference>
<feature type="compositionally biased region" description="Basic and acidic residues" evidence="3">
    <location>
        <begin position="150"/>
        <end position="167"/>
    </location>
</feature>
<feature type="compositionally biased region" description="Polar residues" evidence="3">
    <location>
        <begin position="330"/>
        <end position="346"/>
    </location>
</feature>
<feature type="compositionally biased region" description="Polar residues" evidence="3">
    <location>
        <begin position="35"/>
        <end position="63"/>
    </location>
</feature>
<feature type="region of interest" description="Disordered" evidence="3">
    <location>
        <begin position="648"/>
        <end position="667"/>
    </location>
</feature>
<gene>
    <name evidence="6" type="primary">LOC106464952</name>
</gene>
<dbReference type="SUPFAM" id="SSF50044">
    <property type="entry name" value="SH3-domain"/>
    <property type="match status" value="3"/>
</dbReference>
<proteinExistence type="predicted"/>
<accession>A0ABM1SLN7</accession>
<feature type="compositionally biased region" description="Basic and acidic residues" evidence="3">
    <location>
        <begin position="17"/>
        <end position="34"/>
    </location>
</feature>
<feature type="region of interest" description="Disordered" evidence="3">
    <location>
        <begin position="14"/>
        <end position="79"/>
    </location>
</feature>
<feature type="compositionally biased region" description="Polar residues" evidence="3">
    <location>
        <begin position="139"/>
        <end position="149"/>
    </location>
</feature>
<dbReference type="Gene3D" id="2.30.30.40">
    <property type="entry name" value="SH3 Domains"/>
    <property type="match status" value="3"/>
</dbReference>
<dbReference type="CDD" id="cd11781">
    <property type="entry name" value="SH3_Sorbs_1"/>
    <property type="match status" value="1"/>
</dbReference>
<feature type="region of interest" description="Disordered" evidence="3">
    <location>
        <begin position="91"/>
        <end position="180"/>
    </location>
</feature>